<dbReference type="EMBL" id="BSPC01000024">
    <property type="protein sequence ID" value="GLS19690.1"/>
    <property type="molecule type" value="Genomic_DNA"/>
</dbReference>
<evidence type="ECO:0000256" key="2">
    <source>
        <dbReference type="PROSITE-ProRule" id="PRU10007"/>
    </source>
</evidence>
<evidence type="ECO:0000313" key="5">
    <source>
        <dbReference type="EMBL" id="GLS19690.1"/>
    </source>
</evidence>
<dbReference type="InterPro" id="IPR016162">
    <property type="entry name" value="Ald_DH_N"/>
</dbReference>
<evidence type="ECO:0000259" key="4">
    <source>
        <dbReference type="Pfam" id="PF00171"/>
    </source>
</evidence>
<dbReference type="SUPFAM" id="SSF53720">
    <property type="entry name" value="ALDH-like"/>
    <property type="match status" value="1"/>
</dbReference>
<comment type="caution">
    <text evidence="5">The sequence shown here is derived from an EMBL/GenBank/DDBJ whole genome shotgun (WGS) entry which is preliminary data.</text>
</comment>
<dbReference type="Gene3D" id="3.40.309.10">
    <property type="entry name" value="Aldehyde Dehydrogenase, Chain A, domain 2"/>
    <property type="match status" value="1"/>
</dbReference>
<dbReference type="InterPro" id="IPR015590">
    <property type="entry name" value="Aldehyde_DH_dom"/>
</dbReference>
<evidence type="ECO:0000256" key="3">
    <source>
        <dbReference type="RuleBase" id="RU003345"/>
    </source>
</evidence>
<protein>
    <submittedName>
        <fullName evidence="5">Aldehyde dehydrogenase</fullName>
    </submittedName>
</protein>
<keyword evidence="6" id="KW-1185">Reference proteome</keyword>
<feature type="domain" description="Aldehyde dehydrogenase" evidence="4">
    <location>
        <begin position="27"/>
        <end position="484"/>
    </location>
</feature>
<organism evidence="5 6">
    <name type="scientific">Labrys miyagiensis</name>
    <dbReference type="NCBI Taxonomy" id="346912"/>
    <lineage>
        <taxon>Bacteria</taxon>
        <taxon>Pseudomonadati</taxon>
        <taxon>Pseudomonadota</taxon>
        <taxon>Alphaproteobacteria</taxon>
        <taxon>Hyphomicrobiales</taxon>
        <taxon>Xanthobacteraceae</taxon>
        <taxon>Labrys</taxon>
    </lineage>
</organism>
<dbReference type="Proteomes" id="UP001156882">
    <property type="component" value="Unassembled WGS sequence"/>
</dbReference>
<dbReference type="InterPro" id="IPR016161">
    <property type="entry name" value="Ald_DH/histidinol_DH"/>
</dbReference>
<dbReference type="RefSeq" id="WP_284312694.1">
    <property type="nucleotide sequence ID" value="NZ_BSPC01000024.1"/>
</dbReference>
<evidence type="ECO:0000256" key="1">
    <source>
        <dbReference type="ARBA" id="ARBA00023002"/>
    </source>
</evidence>
<gene>
    <name evidence="5" type="ORF">GCM10007874_27070</name>
</gene>
<proteinExistence type="inferred from homology"/>
<dbReference type="Pfam" id="PF00171">
    <property type="entry name" value="Aldedh"/>
    <property type="match status" value="1"/>
</dbReference>
<reference evidence="6" key="1">
    <citation type="journal article" date="2019" name="Int. J. Syst. Evol. Microbiol.">
        <title>The Global Catalogue of Microorganisms (GCM) 10K type strain sequencing project: providing services to taxonomists for standard genome sequencing and annotation.</title>
        <authorList>
            <consortium name="The Broad Institute Genomics Platform"/>
            <consortium name="The Broad Institute Genome Sequencing Center for Infectious Disease"/>
            <person name="Wu L."/>
            <person name="Ma J."/>
        </authorList>
    </citation>
    <scope>NUCLEOTIDE SEQUENCE [LARGE SCALE GENOMIC DNA]</scope>
    <source>
        <strain evidence="6">NBRC 101365</strain>
    </source>
</reference>
<evidence type="ECO:0000313" key="6">
    <source>
        <dbReference type="Proteomes" id="UP001156882"/>
    </source>
</evidence>
<dbReference type="PANTHER" id="PTHR11699">
    <property type="entry name" value="ALDEHYDE DEHYDROGENASE-RELATED"/>
    <property type="match status" value="1"/>
</dbReference>
<name>A0ABQ6CLE3_9HYPH</name>
<dbReference type="Gene3D" id="3.40.605.10">
    <property type="entry name" value="Aldehyde Dehydrogenase, Chain A, domain 1"/>
    <property type="match status" value="1"/>
</dbReference>
<dbReference type="PROSITE" id="PS00687">
    <property type="entry name" value="ALDEHYDE_DEHYDR_GLU"/>
    <property type="match status" value="1"/>
</dbReference>
<accession>A0ABQ6CLE3</accession>
<sequence>MTVQSRDAALGLDLPCSLFIDDAFAAAASGETFATVDPSTEGELGQAARGGAADVDRAVAAAKRATKGDWLDLTPAQRGRMLFELADAIAARKDEIARVETLDVGKPLRESRGDVDGVVATLRYNAGAADKLEGATIPLGRSVIDFTLLEPAGVTAHIVPWNYPLGMLARSVAPALAAGCTMVIKPAEQSPLSALLFAQCCREVGLPKGVVNVVTGYGEEAGAALVAHPDIRGITFTGSVETGRLVYQGAARGLKPAVLELGGKNPVILFEDADLDRAVVDILDGAFGNSGQVCSSSSRLILHRAIHDAFLERLAHAAKGLTVGPGLADRDLGPVVSAEQYQRVNAYLEKGLSEGARLRLGGGRPRDLDRGYFVEPTIIDRVEPSHVVAREEIFGPVAVALSFETEEQAKALANGLGYGLVAGLYTQDIGRALRLAQDIEAGSVWINGWFIGGQQAPTGGIKDSGVGRERGLPGIMNYVQIKNVGIRL</sequence>
<keyword evidence="1 3" id="KW-0560">Oxidoreductase</keyword>
<feature type="active site" evidence="2">
    <location>
        <position position="260"/>
    </location>
</feature>
<dbReference type="InterPro" id="IPR029510">
    <property type="entry name" value="Ald_DH_CS_GLU"/>
</dbReference>
<comment type="similarity">
    <text evidence="3">Belongs to the aldehyde dehydrogenase family.</text>
</comment>
<dbReference type="InterPro" id="IPR016163">
    <property type="entry name" value="Ald_DH_C"/>
</dbReference>